<feature type="transmembrane region" description="Helical" evidence="5">
    <location>
        <begin position="747"/>
        <end position="765"/>
    </location>
</feature>
<feature type="domain" description="GGDEF" evidence="6">
    <location>
        <begin position="831"/>
        <end position="959"/>
    </location>
</feature>
<dbReference type="InterPro" id="IPR029787">
    <property type="entry name" value="Nucleotide_cyclase"/>
</dbReference>
<evidence type="ECO:0000313" key="7">
    <source>
        <dbReference type="EMBL" id="ALT00025.1"/>
    </source>
</evidence>
<evidence type="ECO:0000256" key="5">
    <source>
        <dbReference type="SAM" id="Phobius"/>
    </source>
</evidence>
<keyword evidence="5" id="KW-0472">Membrane</keyword>
<dbReference type="InterPro" id="IPR011123">
    <property type="entry name" value="Y_Y_Y"/>
</dbReference>
<dbReference type="STRING" id="1526571.AT746_18290"/>
<dbReference type="Gene3D" id="2.130.10.10">
    <property type="entry name" value="YVTN repeat-like/Quinoprotein amine dehydrogenase"/>
    <property type="match status" value="2"/>
</dbReference>
<dbReference type="InterPro" id="IPR015943">
    <property type="entry name" value="WD40/YVTN_repeat-like_dom_sf"/>
</dbReference>
<dbReference type="Proteomes" id="UP000068447">
    <property type="component" value="Chromosome"/>
</dbReference>
<dbReference type="Pfam" id="PF00990">
    <property type="entry name" value="GGDEF"/>
    <property type="match status" value="1"/>
</dbReference>
<dbReference type="SUPFAM" id="SSF55073">
    <property type="entry name" value="Nucleotide cyclase"/>
    <property type="match status" value="1"/>
</dbReference>
<dbReference type="GO" id="GO:0052621">
    <property type="term" value="F:diguanylate cyclase activity"/>
    <property type="evidence" value="ECO:0007669"/>
    <property type="project" value="UniProtKB-EC"/>
</dbReference>
<evidence type="ECO:0000256" key="3">
    <source>
        <dbReference type="ARBA" id="ARBA00034247"/>
    </source>
</evidence>
<dbReference type="RefSeq" id="WP_062483388.1">
    <property type="nucleotide sequence ID" value="NZ_CP013650.1"/>
</dbReference>
<sequence length="965" mass="108004">MTTVFFLTARVCKVMMLCLVIGHTGLLCADTGILQRLAVPPLTVLSPDVDVYPRNHAIVQGQNGYLYVGNSEGVLIYDGENWQRIPMPNGKLVRSLAIGPDQRVYVGGYDGFGYVEPDVTGRMVYHSLADDFQQLREPGFADIWDLLVTDNAVYFKAVSDLFRYDPDTGEIELWQYEGRFGALLADKDEVYVQFRGQGIKRYQQGEFEPFQMLPQWHEQTYDLIRLADGHWLGNRRDGAWLEMRQGKVSVIDIPGLPPGNEFFDLSLVAPGVIAMANKDGAIYILEWHTRVVRRFEISNDVLLGVTGARNGGILALNDLGVLHIAWPSPWQSIDARRGLRGTVYDIENWAGQWFALGSAGAFSLSQGAGEPVFSRLNWSNHEAWDLLPLGPSKALFADSYRLHMVEHQQARTISHGALYPRILKPSRFSDKRVLIGTELGVAVWVDEADKADGYFSLDWDGLGTLVQSLVETAVGEIWLGTAHRGVVRLRLDEDYGRVVDIDYFDTSGGIEYGIDGEAKLAWIDENLIASTSAGLFIFNGNVFEPWQSGGEAILSGQILTMIQTTNDEVWAYSHNRLYRRFEQQWQQISMTGVGRGALSSHWLHKDLRVFGANSTLLFYQPNAPKVNRGGFEVQLNRVLRGKGESEQSMPLYIDTPQLVPANGRVVFEFALPSLHPPETTLYRARLSGFEDEFGAWGRATRISYSQLAPGEYRFDVQARDKAGNISAIEPFDITVPYPWYQTWQAKLIWTLLIISLLWLVIRYLVQYRTRALAQEKSRLKRMVAEHTRELADANRKLESMANVDGLTGIANRRRLDSYLQHCALTSQERGRPLSVLLIDVDHFKRFNDSHGHVKGDAVLRDVAMLLGECLRRSEDLLARYGGEEFTAILPGADTETALSVAQSMREHVQQSGTGVTVSIGLASAPGNQLINVQGLIDLADKALYQAKNDGRNRVVQSDDIRASAG</sequence>
<dbReference type="GO" id="GO:1902201">
    <property type="term" value="P:negative regulation of bacterial-type flagellum-dependent cell motility"/>
    <property type="evidence" value="ECO:0007669"/>
    <property type="project" value="TreeGrafter"/>
</dbReference>
<keyword evidence="4" id="KW-0175">Coiled coil</keyword>
<dbReference type="NCBIfam" id="TIGR00254">
    <property type="entry name" value="GGDEF"/>
    <property type="match status" value="1"/>
</dbReference>
<dbReference type="PANTHER" id="PTHR45138">
    <property type="entry name" value="REGULATORY COMPONENTS OF SENSORY TRANSDUCTION SYSTEM"/>
    <property type="match status" value="1"/>
</dbReference>
<evidence type="ECO:0000256" key="4">
    <source>
        <dbReference type="SAM" id="Coils"/>
    </source>
</evidence>
<organism evidence="7 8">
    <name type="scientific">Lacimicrobium alkaliphilum</name>
    <dbReference type="NCBI Taxonomy" id="1526571"/>
    <lineage>
        <taxon>Bacteria</taxon>
        <taxon>Pseudomonadati</taxon>
        <taxon>Pseudomonadota</taxon>
        <taxon>Gammaproteobacteria</taxon>
        <taxon>Alteromonadales</taxon>
        <taxon>Alteromonadaceae</taxon>
        <taxon>Lacimicrobium</taxon>
    </lineage>
</organism>
<evidence type="ECO:0000313" key="8">
    <source>
        <dbReference type="Proteomes" id="UP000068447"/>
    </source>
</evidence>
<evidence type="ECO:0000259" key="6">
    <source>
        <dbReference type="PROSITE" id="PS50887"/>
    </source>
</evidence>
<dbReference type="PROSITE" id="PS50887">
    <property type="entry name" value="GGDEF"/>
    <property type="match status" value="1"/>
</dbReference>
<dbReference type="InterPro" id="IPR043128">
    <property type="entry name" value="Rev_trsase/Diguanyl_cyclase"/>
</dbReference>
<dbReference type="InterPro" id="IPR050469">
    <property type="entry name" value="Diguanylate_Cyclase"/>
</dbReference>
<dbReference type="InterPro" id="IPR000160">
    <property type="entry name" value="GGDEF_dom"/>
</dbReference>
<evidence type="ECO:0000256" key="1">
    <source>
        <dbReference type="ARBA" id="ARBA00001946"/>
    </source>
</evidence>
<dbReference type="KEGG" id="lal:AT746_18290"/>
<gene>
    <name evidence="7" type="ORF">AT746_18290</name>
</gene>
<protein>
    <recommendedName>
        <fullName evidence="2">diguanylate cyclase</fullName>
        <ecNumber evidence="2">2.7.7.65</ecNumber>
    </recommendedName>
</protein>
<feature type="coiled-coil region" evidence="4">
    <location>
        <begin position="776"/>
        <end position="803"/>
    </location>
</feature>
<dbReference type="SMART" id="SM00267">
    <property type="entry name" value="GGDEF"/>
    <property type="match status" value="1"/>
</dbReference>
<comment type="catalytic activity">
    <reaction evidence="3">
        <text>2 GTP = 3',3'-c-di-GMP + 2 diphosphate</text>
        <dbReference type="Rhea" id="RHEA:24898"/>
        <dbReference type="ChEBI" id="CHEBI:33019"/>
        <dbReference type="ChEBI" id="CHEBI:37565"/>
        <dbReference type="ChEBI" id="CHEBI:58805"/>
        <dbReference type="EC" id="2.7.7.65"/>
    </reaction>
</comment>
<reference evidence="7 8" key="1">
    <citation type="submission" date="2015-12" db="EMBL/GenBank/DDBJ databases">
        <title>Complete genome of Lacimicrobium alkaliphilum KCTC 32984.</title>
        <authorList>
            <person name="Kim S.-G."/>
            <person name="Lee Y.-J."/>
        </authorList>
    </citation>
    <scope>NUCLEOTIDE SEQUENCE [LARGE SCALE GENOMIC DNA]</scope>
    <source>
        <strain evidence="7 8">YelD216</strain>
    </source>
</reference>
<comment type="cofactor">
    <cofactor evidence="1">
        <name>Mg(2+)</name>
        <dbReference type="ChEBI" id="CHEBI:18420"/>
    </cofactor>
</comment>
<dbReference type="PANTHER" id="PTHR45138:SF9">
    <property type="entry name" value="DIGUANYLATE CYCLASE DGCM-RELATED"/>
    <property type="match status" value="1"/>
</dbReference>
<dbReference type="CDD" id="cd01949">
    <property type="entry name" value="GGDEF"/>
    <property type="match status" value="1"/>
</dbReference>
<dbReference type="Pfam" id="PF07495">
    <property type="entry name" value="Y_Y_Y"/>
    <property type="match status" value="1"/>
</dbReference>
<dbReference type="GO" id="GO:0043709">
    <property type="term" value="P:cell adhesion involved in single-species biofilm formation"/>
    <property type="evidence" value="ECO:0007669"/>
    <property type="project" value="TreeGrafter"/>
</dbReference>
<keyword evidence="8" id="KW-1185">Reference proteome</keyword>
<proteinExistence type="predicted"/>
<keyword evidence="5" id="KW-1133">Transmembrane helix</keyword>
<dbReference type="AlphaFoldDB" id="A0A0U3B475"/>
<keyword evidence="5" id="KW-0812">Transmembrane</keyword>
<dbReference type="GO" id="GO:0005886">
    <property type="term" value="C:plasma membrane"/>
    <property type="evidence" value="ECO:0007669"/>
    <property type="project" value="TreeGrafter"/>
</dbReference>
<dbReference type="Gene3D" id="3.30.70.270">
    <property type="match status" value="1"/>
</dbReference>
<name>A0A0U3B475_9ALTE</name>
<dbReference type="Gene3D" id="2.60.40.10">
    <property type="entry name" value="Immunoglobulins"/>
    <property type="match status" value="1"/>
</dbReference>
<dbReference type="SUPFAM" id="SSF63829">
    <property type="entry name" value="Calcium-dependent phosphotriesterase"/>
    <property type="match status" value="1"/>
</dbReference>
<dbReference type="EMBL" id="CP013650">
    <property type="protein sequence ID" value="ALT00025.1"/>
    <property type="molecule type" value="Genomic_DNA"/>
</dbReference>
<accession>A0A0U3B475</accession>
<dbReference type="InterPro" id="IPR013783">
    <property type="entry name" value="Ig-like_fold"/>
</dbReference>
<dbReference type="FunFam" id="3.30.70.270:FF:000001">
    <property type="entry name" value="Diguanylate cyclase domain protein"/>
    <property type="match status" value="1"/>
</dbReference>
<dbReference type="EC" id="2.7.7.65" evidence="2"/>
<evidence type="ECO:0000256" key="2">
    <source>
        <dbReference type="ARBA" id="ARBA00012528"/>
    </source>
</evidence>